<dbReference type="AlphaFoldDB" id="A0A8J5VEI2"/>
<gene>
    <name evidence="2" type="ORF">GUJ93_ZPchr0003g17247</name>
</gene>
<dbReference type="EMBL" id="JAAALK010000286">
    <property type="protein sequence ID" value="KAG8063360.1"/>
    <property type="molecule type" value="Genomic_DNA"/>
</dbReference>
<sequence>MVPHRPPPPAPLSPVQAALPTPAAADVVVGRPQLLPYACTRVVGGWHGCWKEGVAESWCPTTEEPAAEEASVGDLSDDSVGCGYDDDDDDGCGSCVDGGEGTVAWRERDDKLGSSSVSSLPWWSQVDGGGGGGVGVSFLWPPPSASRAADHRDHRAGGERHDDVDDDPKATAARRQEEDRKFWEECLATGYP</sequence>
<feature type="compositionally biased region" description="Low complexity" evidence="1">
    <location>
        <begin position="61"/>
        <end position="70"/>
    </location>
</feature>
<name>A0A8J5VEI2_ZIZPA</name>
<reference evidence="2" key="2">
    <citation type="submission" date="2021-02" db="EMBL/GenBank/DDBJ databases">
        <authorList>
            <person name="Kimball J.A."/>
            <person name="Haas M.W."/>
            <person name="Macchietto M."/>
            <person name="Kono T."/>
            <person name="Duquette J."/>
            <person name="Shao M."/>
        </authorList>
    </citation>
    <scope>NUCLEOTIDE SEQUENCE</scope>
    <source>
        <tissue evidence="2">Fresh leaf tissue</tissue>
    </source>
</reference>
<evidence type="ECO:0000256" key="1">
    <source>
        <dbReference type="SAM" id="MobiDB-lite"/>
    </source>
</evidence>
<comment type="caution">
    <text evidence="2">The sequence shown here is derived from an EMBL/GenBank/DDBJ whole genome shotgun (WGS) entry which is preliminary data.</text>
</comment>
<keyword evidence="3" id="KW-1185">Reference proteome</keyword>
<organism evidence="2 3">
    <name type="scientific">Zizania palustris</name>
    <name type="common">Northern wild rice</name>
    <dbReference type="NCBI Taxonomy" id="103762"/>
    <lineage>
        <taxon>Eukaryota</taxon>
        <taxon>Viridiplantae</taxon>
        <taxon>Streptophyta</taxon>
        <taxon>Embryophyta</taxon>
        <taxon>Tracheophyta</taxon>
        <taxon>Spermatophyta</taxon>
        <taxon>Magnoliopsida</taxon>
        <taxon>Liliopsida</taxon>
        <taxon>Poales</taxon>
        <taxon>Poaceae</taxon>
        <taxon>BOP clade</taxon>
        <taxon>Oryzoideae</taxon>
        <taxon>Oryzeae</taxon>
        <taxon>Zizaniinae</taxon>
        <taxon>Zizania</taxon>
    </lineage>
</organism>
<evidence type="ECO:0000313" key="2">
    <source>
        <dbReference type="EMBL" id="KAG8063360.1"/>
    </source>
</evidence>
<proteinExistence type="predicted"/>
<feature type="region of interest" description="Disordered" evidence="1">
    <location>
        <begin position="61"/>
        <end position="84"/>
    </location>
</feature>
<dbReference type="Proteomes" id="UP000729402">
    <property type="component" value="Unassembled WGS sequence"/>
</dbReference>
<evidence type="ECO:0000313" key="3">
    <source>
        <dbReference type="Proteomes" id="UP000729402"/>
    </source>
</evidence>
<feature type="compositionally biased region" description="Basic and acidic residues" evidence="1">
    <location>
        <begin position="148"/>
        <end position="179"/>
    </location>
</feature>
<accession>A0A8J5VEI2</accession>
<protein>
    <submittedName>
        <fullName evidence="2">Uncharacterized protein</fullName>
    </submittedName>
</protein>
<dbReference type="OrthoDB" id="693751at2759"/>
<feature type="region of interest" description="Disordered" evidence="1">
    <location>
        <begin position="139"/>
        <end position="179"/>
    </location>
</feature>
<reference evidence="2" key="1">
    <citation type="journal article" date="2021" name="bioRxiv">
        <title>Whole Genome Assembly and Annotation of Northern Wild Rice, Zizania palustris L., Supports a Whole Genome Duplication in the Zizania Genus.</title>
        <authorList>
            <person name="Haas M."/>
            <person name="Kono T."/>
            <person name="Macchietto M."/>
            <person name="Millas R."/>
            <person name="McGilp L."/>
            <person name="Shao M."/>
            <person name="Duquette J."/>
            <person name="Hirsch C.N."/>
            <person name="Kimball J."/>
        </authorList>
    </citation>
    <scope>NUCLEOTIDE SEQUENCE</scope>
    <source>
        <tissue evidence="2">Fresh leaf tissue</tissue>
    </source>
</reference>